<feature type="region of interest" description="Disordered" evidence="1">
    <location>
        <begin position="103"/>
        <end position="142"/>
    </location>
</feature>
<dbReference type="Proteomes" id="UP001216579">
    <property type="component" value="Unassembled WGS sequence"/>
</dbReference>
<sequence>MSASGRHANGEDGGPAPAVAAYRAMWKDLAVASAYADPEWPHLADHADDQALRLLRHGLEKAQAEDVVTKGAPEVDPSVMASDGNSVRLRDCVDESRWLRFTKAGAPKSDRTTSRSRADATVTREENSWKVTTLSVNESNTC</sequence>
<dbReference type="RefSeq" id="WP_276093289.1">
    <property type="nucleotide sequence ID" value="NZ_JARJBC010000005.1"/>
</dbReference>
<evidence type="ECO:0000256" key="1">
    <source>
        <dbReference type="SAM" id="MobiDB-lite"/>
    </source>
</evidence>
<evidence type="ECO:0008006" key="4">
    <source>
        <dbReference type="Google" id="ProtNLM"/>
    </source>
</evidence>
<proteinExistence type="predicted"/>
<accession>A0ABT5ZJE0</accession>
<organism evidence="2 3">
    <name type="scientific">Streptomyces silvisoli</name>
    <dbReference type="NCBI Taxonomy" id="3034235"/>
    <lineage>
        <taxon>Bacteria</taxon>
        <taxon>Bacillati</taxon>
        <taxon>Actinomycetota</taxon>
        <taxon>Actinomycetes</taxon>
        <taxon>Kitasatosporales</taxon>
        <taxon>Streptomycetaceae</taxon>
        <taxon>Streptomyces</taxon>
    </lineage>
</organism>
<dbReference type="EMBL" id="JARJBC010000005">
    <property type="protein sequence ID" value="MDF3289776.1"/>
    <property type="molecule type" value="Genomic_DNA"/>
</dbReference>
<comment type="caution">
    <text evidence="2">The sequence shown here is derived from an EMBL/GenBank/DDBJ whole genome shotgun (WGS) entry which is preliminary data.</text>
</comment>
<reference evidence="2 3" key="1">
    <citation type="submission" date="2023-03" db="EMBL/GenBank/DDBJ databases">
        <title>Draft genome sequence of Streptomyces sp. RB6PN23 isolated from peat swamp forest in Thailand.</title>
        <authorList>
            <person name="Klaysubun C."/>
            <person name="Duangmal K."/>
        </authorList>
    </citation>
    <scope>NUCLEOTIDE SEQUENCE [LARGE SCALE GENOMIC DNA]</scope>
    <source>
        <strain evidence="2 3">RB6PN23</strain>
    </source>
</reference>
<gene>
    <name evidence="2" type="ORF">P3G67_11110</name>
</gene>
<protein>
    <recommendedName>
        <fullName evidence="4">NTF2 fold immunity protein domain-containing protein</fullName>
    </recommendedName>
</protein>
<name>A0ABT5ZJE0_9ACTN</name>
<evidence type="ECO:0000313" key="3">
    <source>
        <dbReference type="Proteomes" id="UP001216579"/>
    </source>
</evidence>
<feature type="compositionally biased region" description="Basic and acidic residues" evidence="1">
    <location>
        <begin position="108"/>
        <end position="128"/>
    </location>
</feature>
<evidence type="ECO:0000313" key="2">
    <source>
        <dbReference type="EMBL" id="MDF3289776.1"/>
    </source>
</evidence>
<feature type="compositionally biased region" description="Polar residues" evidence="1">
    <location>
        <begin position="129"/>
        <end position="142"/>
    </location>
</feature>
<keyword evidence="3" id="KW-1185">Reference proteome</keyword>